<dbReference type="EMBL" id="CP019728">
    <property type="protein sequence ID" value="AQS52584.1"/>
    <property type="molecule type" value="Genomic_DNA"/>
</dbReference>
<accession>A0A1S6ILZ8</accession>
<dbReference type="STRING" id="708126.BW727_100175"/>
<dbReference type="OrthoDB" id="2136191at2"/>
<evidence type="ECO:0000313" key="2">
    <source>
        <dbReference type="EMBL" id="AQS52584.1"/>
    </source>
</evidence>
<reference evidence="2 3" key="1">
    <citation type="journal article" date="2014" name="Int. J. Syst. Evol. Microbiol.">
        <title>Jeotgalibaca dankookensis gen. nov., sp. nov., a member of the family Carnobacteriaceae, isolated from seujeot (Korean traditional food).</title>
        <authorList>
            <person name="Lee D.G."/>
            <person name="Trujillo M.E."/>
            <person name="Kang H."/>
            <person name="Ahn T.Y."/>
        </authorList>
    </citation>
    <scope>NUCLEOTIDE SEQUENCE [LARGE SCALE GENOMIC DNA]</scope>
    <source>
        <strain evidence="2 3">EX-07</strain>
    </source>
</reference>
<name>A0A1S6ILZ8_9LACT</name>
<dbReference type="AlphaFoldDB" id="A0A1S6ILZ8"/>
<dbReference type="InterPro" id="IPR011528">
    <property type="entry name" value="NERD"/>
</dbReference>
<feature type="domain" description="NERD" evidence="1">
    <location>
        <begin position="37"/>
        <end position="148"/>
    </location>
</feature>
<organism evidence="2 3">
    <name type="scientific">Jeotgalibaca dankookensis</name>
    <dbReference type="NCBI Taxonomy" id="708126"/>
    <lineage>
        <taxon>Bacteria</taxon>
        <taxon>Bacillati</taxon>
        <taxon>Bacillota</taxon>
        <taxon>Bacilli</taxon>
        <taxon>Lactobacillales</taxon>
        <taxon>Carnobacteriaceae</taxon>
        <taxon>Jeotgalibaca</taxon>
    </lineage>
</organism>
<gene>
    <name evidence="2" type="ORF">BW727_100175</name>
</gene>
<dbReference type="RefSeq" id="WP_062467942.1">
    <property type="nucleotide sequence ID" value="NZ_BBYN01000005.1"/>
</dbReference>
<evidence type="ECO:0000259" key="1">
    <source>
        <dbReference type="PROSITE" id="PS50965"/>
    </source>
</evidence>
<dbReference type="Pfam" id="PF08378">
    <property type="entry name" value="NERD"/>
    <property type="match status" value="1"/>
</dbReference>
<protein>
    <recommendedName>
        <fullName evidence="1">NERD domain-containing protein</fullName>
    </recommendedName>
</protein>
<dbReference type="Proteomes" id="UP000188993">
    <property type="component" value="Chromosome"/>
</dbReference>
<evidence type="ECO:0000313" key="3">
    <source>
        <dbReference type="Proteomes" id="UP000188993"/>
    </source>
</evidence>
<dbReference type="KEGG" id="jda:BW727_100175"/>
<dbReference type="PROSITE" id="PS50965">
    <property type="entry name" value="NERD"/>
    <property type="match status" value="1"/>
</dbReference>
<proteinExistence type="predicted"/>
<sequence length="286" mass="33585">MLIKERNEPINLKIMTALNTRMSLSKEHQRYYHNLKSGYEGECLFDQYVKEYVPLSCDILNDLQLKIYTTDFQIDALIIHDQTISIYEIKNYQTDITYHHNNFITKSGTIITNPLGQLNRTETALRNWLKLNRLTYEVEAYVCFINPEAMIYGAPYHPNIIYACQLSRHLKNLNPNTSKAEQLMKTLMENHIADFRSGKDLPDYQKETIKKGVACRYCHSFETKIKDRTTYCLTCGQTESTQETMNRQIAEFQVLFPEELLDTAVLHDWCKKQVSKQRLYRQLAKA</sequence>
<keyword evidence="3" id="KW-1185">Reference proteome</keyword>